<evidence type="ECO:0000256" key="2">
    <source>
        <dbReference type="SAM" id="MobiDB-lite"/>
    </source>
</evidence>
<dbReference type="SMART" id="SM00184">
    <property type="entry name" value="RING"/>
    <property type="match status" value="1"/>
</dbReference>
<reference evidence="4" key="1">
    <citation type="journal article" date="2020" name="Stud. Mycol.">
        <title>101 Dothideomycetes genomes: a test case for predicting lifestyles and emergence of pathogens.</title>
        <authorList>
            <person name="Haridas S."/>
            <person name="Albert R."/>
            <person name="Binder M."/>
            <person name="Bloem J."/>
            <person name="Labutti K."/>
            <person name="Salamov A."/>
            <person name="Andreopoulos B."/>
            <person name="Baker S."/>
            <person name="Barry K."/>
            <person name="Bills G."/>
            <person name="Bluhm B."/>
            <person name="Cannon C."/>
            <person name="Castanera R."/>
            <person name="Culley D."/>
            <person name="Daum C."/>
            <person name="Ezra D."/>
            <person name="Gonzalez J."/>
            <person name="Henrissat B."/>
            <person name="Kuo A."/>
            <person name="Liang C."/>
            <person name="Lipzen A."/>
            <person name="Lutzoni F."/>
            <person name="Magnuson J."/>
            <person name="Mondo S."/>
            <person name="Nolan M."/>
            <person name="Ohm R."/>
            <person name="Pangilinan J."/>
            <person name="Park H.-J."/>
            <person name="Ramirez L."/>
            <person name="Alfaro M."/>
            <person name="Sun H."/>
            <person name="Tritt A."/>
            <person name="Yoshinaga Y."/>
            <person name="Zwiers L.-H."/>
            <person name="Turgeon B."/>
            <person name="Goodwin S."/>
            <person name="Spatafora J."/>
            <person name="Crous P."/>
            <person name="Grigoriev I."/>
        </authorList>
    </citation>
    <scope>NUCLEOTIDE SEQUENCE</scope>
    <source>
        <strain evidence="4">CBS 109.77</strain>
    </source>
</reference>
<name>A0A6A6XC53_9PLEO</name>
<dbReference type="InterPro" id="IPR013083">
    <property type="entry name" value="Znf_RING/FYVE/PHD"/>
</dbReference>
<evidence type="ECO:0000313" key="5">
    <source>
        <dbReference type="Proteomes" id="UP000799757"/>
    </source>
</evidence>
<feature type="compositionally biased region" description="Basic and acidic residues" evidence="2">
    <location>
        <begin position="428"/>
        <end position="464"/>
    </location>
</feature>
<dbReference type="EMBL" id="MU001906">
    <property type="protein sequence ID" value="KAF2794022.1"/>
    <property type="molecule type" value="Genomic_DNA"/>
</dbReference>
<dbReference type="AlphaFoldDB" id="A0A6A6XC53"/>
<feature type="region of interest" description="Disordered" evidence="2">
    <location>
        <begin position="254"/>
        <end position="331"/>
    </location>
</feature>
<keyword evidence="1" id="KW-0479">Metal-binding</keyword>
<feature type="compositionally biased region" description="Polar residues" evidence="2">
    <location>
        <begin position="282"/>
        <end position="292"/>
    </location>
</feature>
<organism evidence="4 5">
    <name type="scientific">Melanomma pulvis-pyrius CBS 109.77</name>
    <dbReference type="NCBI Taxonomy" id="1314802"/>
    <lineage>
        <taxon>Eukaryota</taxon>
        <taxon>Fungi</taxon>
        <taxon>Dikarya</taxon>
        <taxon>Ascomycota</taxon>
        <taxon>Pezizomycotina</taxon>
        <taxon>Dothideomycetes</taxon>
        <taxon>Pleosporomycetidae</taxon>
        <taxon>Pleosporales</taxon>
        <taxon>Melanommataceae</taxon>
        <taxon>Melanomma</taxon>
    </lineage>
</organism>
<evidence type="ECO:0000313" key="4">
    <source>
        <dbReference type="EMBL" id="KAF2794022.1"/>
    </source>
</evidence>
<keyword evidence="5" id="KW-1185">Reference proteome</keyword>
<keyword evidence="1" id="KW-0863">Zinc-finger</keyword>
<evidence type="ECO:0000256" key="1">
    <source>
        <dbReference type="PROSITE-ProRule" id="PRU00175"/>
    </source>
</evidence>
<dbReference type="OrthoDB" id="8062037at2759"/>
<feature type="domain" description="RING-type" evidence="3">
    <location>
        <begin position="76"/>
        <end position="126"/>
    </location>
</feature>
<dbReference type="Pfam" id="PF13639">
    <property type="entry name" value="zf-RING_2"/>
    <property type="match status" value="1"/>
</dbReference>
<dbReference type="GO" id="GO:0008270">
    <property type="term" value="F:zinc ion binding"/>
    <property type="evidence" value="ECO:0007669"/>
    <property type="project" value="UniProtKB-KW"/>
</dbReference>
<evidence type="ECO:0000259" key="3">
    <source>
        <dbReference type="PROSITE" id="PS50089"/>
    </source>
</evidence>
<protein>
    <recommendedName>
        <fullName evidence="3">RING-type domain-containing protein</fullName>
    </recommendedName>
</protein>
<gene>
    <name evidence="4" type="ORF">K505DRAFT_31725</name>
</gene>
<feature type="region of interest" description="Disordered" evidence="2">
    <location>
        <begin position="367"/>
        <end position="400"/>
    </location>
</feature>
<dbReference type="Proteomes" id="UP000799757">
    <property type="component" value="Unassembled WGS sequence"/>
</dbReference>
<dbReference type="SUPFAM" id="SSF57850">
    <property type="entry name" value="RING/U-box"/>
    <property type="match status" value="1"/>
</dbReference>
<dbReference type="PROSITE" id="PS50089">
    <property type="entry name" value="ZF_RING_2"/>
    <property type="match status" value="1"/>
</dbReference>
<accession>A0A6A6XC53</accession>
<dbReference type="Gene3D" id="3.30.40.10">
    <property type="entry name" value="Zinc/RING finger domain, C3HC4 (zinc finger)"/>
    <property type="match status" value="1"/>
</dbReference>
<proteinExistence type="predicted"/>
<sequence length="475" mass="52887">MVRAQFCYPGDISSYASSLKETPTTGDHTRNFLSTQLAKMAFAPGSTNPPRMRSQDFINIHTVVVPPGTLPTGQECPICLEDYAHAVEPAVRITRIRGCTHVFGLNCLRAMLDNQPNATKKCPLCRSVWIPGVDEAPRGLRNHEAMVNPPQNADYPGMARNGRRGLGRIGGERGQAYPRIGLDPMWLLHSSPYRAYTQHMRQTTAAPTTHMPVPTPNGPVVTNNPYNQPEEVVTAESFANYTRELERLRARAARTGPAYPRPSQRYGQAATTVPPPEVTPGITHSSNSNSRGTPGPPTEEGLFRQHTRNPVNVAPQPTFPPQRQQEETPYAGVPAARATGAPTVEQGRSVRELWRRLVPTAEPSIEVAMGGTGEQEGIQDGTSRRLGQAESAPDQRGRPVNMLQREANQNIQQIMQRERALEERELRLTERESRQAERESRLAERESRLMEREAILQQRERPFTEMHASSNRSLQ</sequence>
<dbReference type="InterPro" id="IPR001841">
    <property type="entry name" value="Znf_RING"/>
</dbReference>
<feature type="region of interest" description="Disordered" evidence="2">
    <location>
        <begin position="428"/>
        <end position="475"/>
    </location>
</feature>
<keyword evidence="1" id="KW-0862">Zinc</keyword>